<evidence type="ECO:0000313" key="3">
    <source>
        <dbReference type="Proteomes" id="UP000595917"/>
    </source>
</evidence>
<dbReference type="SUPFAM" id="SSF51695">
    <property type="entry name" value="PLC-like phosphodiesterases"/>
    <property type="match status" value="1"/>
</dbReference>
<evidence type="ECO:0000259" key="1">
    <source>
        <dbReference type="PROSITE" id="PS51704"/>
    </source>
</evidence>
<dbReference type="InterPro" id="IPR030395">
    <property type="entry name" value="GP_PDE_dom"/>
</dbReference>
<protein>
    <submittedName>
        <fullName evidence="2">Glycerophosphodiester phosphodiesterase</fullName>
    </submittedName>
</protein>
<dbReference type="PROSITE" id="PS51704">
    <property type="entry name" value="GP_PDE"/>
    <property type="match status" value="1"/>
</dbReference>
<proteinExistence type="predicted"/>
<dbReference type="PANTHER" id="PTHR46211">
    <property type="entry name" value="GLYCEROPHOSPHORYL DIESTER PHOSPHODIESTERASE"/>
    <property type="match status" value="1"/>
</dbReference>
<feature type="domain" description="GP-PDE" evidence="1">
    <location>
        <begin position="2"/>
        <end position="257"/>
    </location>
</feature>
<dbReference type="CDD" id="cd08556">
    <property type="entry name" value="GDPD"/>
    <property type="match status" value="1"/>
</dbReference>
<accession>A0A7T7XPD1</accession>
<organism evidence="2 3">
    <name type="scientific">Breznakiella homolactica</name>
    <dbReference type="NCBI Taxonomy" id="2798577"/>
    <lineage>
        <taxon>Bacteria</taxon>
        <taxon>Pseudomonadati</taxon>
        <taxon>Spirochaetota</taxon>
        <taxon>Spirochaetia</taxon>
        <taxon>Spirochaetales</taxon>
        <taxon>Breznakiellaceae</taxon>
        <taxon>Breznakiella</taxon>
    </lineage>
</organism>
<sequence length="257" mass="28432">MSIPVYHRGGGRSLGYPPNSLLTIQWAVGYGAQAIEYDVAYCEDRRIVLIEPRLLKEHNLDIDNLSWPELEKINTGNEKYGPCRAASFKEIQEIIPGHIFQQIHIKGNNKETVHTLPEKLSALKNYILTSFDLEMIREIKEHNSGIPVGWIVKPEQEDGSEGTADLTALVSANPDALPNYSEDEIDGILEKAASRNVTAILLCGPRIKAKEIIEKVKATGFICGAWGTGQNLGTAKRLMSYGIDTFTIDNPEELDSG</sequence>
<evidence type="ECO:0000313" key="2">
    <source>
        <dbReference type="EMBL" id="QQO10031.1"/>
    </source>
</evidence>
<dbReference type="InterPro" id="IPR017946">
    <property type="entry name" value="PLC-like_Pdiesterase_TIM-brl"/>
</dbReference>
<keyword evidence="3" id="KW-1185">Reference proteome</keyword>
<dbReference type="AlphaFoldDB" id="A0A7T7XPD1"/>
<dbReference type="RefSeq" id="WP_215627335.1">
    <property type="nucleotide sequence ID" value="NZ_CP067089.2"/>
</dbReference>
<dbReference type="Gene3D" id="3.20.20.190">
    <property type="entry name" value="Phosphatidylinositol (PI) phosphodiesterase"/>
    <property type="match status" value="1"/>
</dbReference>
<dbReference type="Pfam" id="PF03009">
    <property type="entry name" value="GDPD"/>
    <property type="match status" value="1"/>
</dbReference>
<reference evidence="2" key="1">
    <citation type="submission" date="2021-01" db="EMBL/GenBank/DDBJ databases">
        <title>Description of Breznakiella homolactica.</title>
        <authorList>
            <person name="Song Y."/>
            <person name="Brune A."/>
        </authorList>
    </citation>
    <scope>NUCLEOTIDE SEQUENCE</scope>
    <source>
        <strain evidence="2">RmG30</strain>
    </source>
</reference>
<dbReference type="PANTHER" id="PTHR46211:SF1">
    <property type="entry name" value="GLYCEROPHOSPHODIESTER PHOSPHODIESTERASE, CYTOPLASMIC"/>
    <property type="match status" value="1"/>
</dbReference>
<dbReference type="Proteomes" id="UP000595917">
    <property type="component" value="Chromosome"/>
</dbReference>
<dbReference type="GO" id="GO:0008081">
    <property type="term" value="F:phosphoric diester hydrolase activity"/>
    <property type="evidence" value="ECO:0007669"/>
    <property type="project" value="InterPro"/>
</dbReference>
<dbReference type="KEGG" id="bhc:JFL75_03705"/>
<name>A0A7T7XPD1_9SPIR</name>
<gene>
    <name evidence="2" type="ORF">JFL75_03705</name>
</gene>
<dbReference type="GO" id="GO:0006629">
    <property type="term" value="P:lipid metabolic process"/>
    <property type="evidence" value="ECO:0007669"/>
    <property type="project" value="InterPro"/>
</dbReference>
<dbReference type="EMBL" id="CP067089">
    <property type="protein sequence ID" value="QQO10031.1"/>
    <property type="molecule type" value="Genomic_DNA"/>
</dbReference>